<evidence type="ECO:0000313" key="3">
    <source>
        <dbReference type="Proteomes" id="UP000887159"/>
    </source>
</evidence>
<organism evidence="2 3">
    <name type="scientific">Trichonephila clavipes</name>
    <name type="common">Golden silk orbweaver</name>
    <name type="synonym">Nephila clavipes</name>
    <dbReference type="NCBI Taxonomy" id="2585209"/>
    <lineage>
        <taxon>Eukaryota</taxon>
        <taxon>Metazoa</taxon>
        <taxon>Ecdysozoa</taxon>
        <taxon>Arthropoda</taxon>
        <taxon>Chelicerata</taxon>
        <taxon>Arachnida</taxon>
        <taxon>Araneae</taxon>
        <taxon>Araneomorphae</taxon>
        <taxon>Entelegynae</taxon>
        <taxon>Araneoidea</taxon>
        <taxon>Nephilidae</taxon>
        <taxon>Trichonephila</taxon>
    </lineage>
</organism>
<reference evidence="2" key="1">
    <citation type="submission" date="2020-08" db="EMBL/GenBank/DDBJ databases">
        <title>Multicomponent nature underlies the extraordinary mechanical properties of spider dragline silk.</title>
        <authorList>
            <person name="Kono N."/>
            <person name="Nakamura H."/>
            <person name="Mori M."/>
            <person name="Yoshida Y."/>
            <person name="Ohtoshi R."/>
            <person name="Malay A.D."/>
            <person name="Moran D.A.P."/>
            <person name="Tomita M."/>
            <person name="Numata K."/>
            <person name="Arakawa K."/>
        </authorList>
    </citation>
    <scope>NUCLEOTIDE SEQUENCE</scope>
</reference>
<gene>
    <name evidence="2" type="ORF">TNCV_2680851</name>
</gene>
<dbReference type="Proteomes" id="UP000887159">
    <property type="component" value="Unassembled WGS sequence"/>
</dbReference>
<accession>A0A8X6VFU0</accession>
<feature type="region of interest" description="Disordered" evidence="1">
    <location>
        <begin position="1"/>
        <end position="25"/>
    </location>
</feature>
<dbReference type="AlphaFoldDB" id="A0A8X6VFU0"/>
<evidence type="ECO:0000256" key="1">
    <source>
        <dbReference type="SAM" id="MobiDB-lite"/>
    </source>
</evidence>
<keyword evidence="3" id="KW-1185">Reference proteome</keyword>
<protein>
    <submittedName>
        <fullName evidence="2">Uncharacterized protein</fullName>
    </submittedName>
</protein>
<sequence length="80" mass="9395">MCEHSLSDFPSQSRRETGVPSNSRRRIPLQMTEYLRRNSWIQKKTELLYLVMDVVLPESFDQDATLATQLDKKMIPCHQV</sequence>
<dbReference type="EMBL" id="BMAU01021258">
    <property type="protein sequence ID" value="GFY06293.1"/>
    <property type="molecule type" value="Genomic_DNA"/>
</dbReference>
<proteinExistence type="predicted"/>
<name>A0A8X6VFU0_TRICX</name>
<evidence type="ECO:0000313" key="2">
    <source>
        <dbReference type="EMBL" id="GFY06293.1"/>
    </source>
</evidence>
<comment type="caution">
    <text evidence="2">The sequence shown here is derived from an EMBL/GenBank/DDBJ whole genome shotgun (WGS) entry which is preliminary data.</text>
</comment>